<dbReference type="AlphaFoldDB" id="A0A8S2VRV7"/>
<comment type="caution">
    <text evidence="3">The sequence shown here is derived from an EMBL/GenBank/DDBJ whole genome shotgun (WGS) entry which is preliminary data.</text>
</comment>
<dbReference type="PANTHER" id="PTHR15071:SF34">
    <property type="entry name" value="MRH DOMAIN-CONTAINING PROTEIN"/>
    <property type="match status" value="1"/>
</dbReference>
<protein>
    <submittedName>
        <fullName evidence="3">Uncharacterized protein</fullName>
    </submittedName>
</protein>
<keyword evidence="1" id="KW-1133">Transmembrane helix</keyword>
<reference evidence="3" key="1">
    <citation type="submission" date="2021-02" db="EMBL/GenBank/DDBJ databases">
        <authorList>
            <person name="Nowell W R."/>
        </authorList>
    </citation>
    <scope>NUCLEOTIDE SEQUENCE</scope>
</reference>
<dbReference type="Proteomes" id="UP000677228">
    <property type="component" value="Unassembled WGS sequence"/>
</dbReference>
<dbReference type="EMBL" id="CAJNOK010051037">
    <property type="protein sequence ID" value="CAF1602673.1"/>
    <property type="molecule type" value="Genomic_DNA"/>
</dbReference>
<name>A0A8S2VRV7_9BILA</name>
<proteinExistence type="predicted"/>
<dbReference type="SUPFAM" id="SSF50911">
    <property type="entry name" value="Mannose 6-phosphate receptor domain"/>
    <property type="match status" value="1"/>
</dbReference>
<dbReference type="PANTHER" id="PTHR15071">
    <property type="entry name" value="MANNOSE-6-PHOSPHATE RECEPTOR FAMILY MEMBER"/>
    <property type="match status" value="1"/>
</dbReference>
<gene>
    <name evidence="2" type="ORF">OVA965_LOCUS42199</name>
    <name evidence="3" type="ORF">TMI583_LOCUS44032</name>
</gene>
<keyword evidence="1" id="KW-0812">Transmembrane</keyword>
<evidence type="ECO:0000256" key="1">
    <source>
        <dbReference type="SAM" id="Phobius"/>
    </source>
</evidence>
<feature type="transmembrane region" description="Helical" evidence="1">
    <location>
        <begin position="244"/>
        <end position="271"/>
    </location>
</feature>
<dbReference type="Gene3D" id="2.70.130.10">
    <property type="entry name" value="Mannose-6-phosphate receptor binding domain"/>
    <property type="match status" value="1"/>
</dbReference>
<organism evidence="3 4">
    <name type="scientific">Didymodactylos carnosus</name>
    <dbReference type="NCBI Taxonomy" id="1234261"/>
    <lineage>
        <taxon>Eukaryota</taxon>
        <taxon>Metazoa</taxon>
        <taxon>Spiralia</taxon>
        <taxon>Gnathifera</taxon>
        <taxon>Rotifera</taxon>
        <taxon>Eurotatoria</taxon>
        <taxon>Bdelloidea</taxon>
        <taxon>Philodinida</taxon>
        <taxon>Philodinidae</taxon>
        <taxon>Didymodactylos</taxon>
    </lineage>
</organism>
<feature type="non-terminal residue" evidence="3">
    <location>
        <position position="1"/>
    </location>
</feature>
<accession>A0A8S2VRV7</accession>
<evidence type="ECO:0000313" key="2">
    <source>
        <dbReference type="EMBL" id="CAF1602673.1"/>
    </source>
</evidence>
<keyword evidence="1" id="KW-0472">Membrane</keyword>
<dbReference type="InterPro" id="IPR009011">
    <property type="entry name" value="Man6P_isomerase_rcpt-bd_dom_sf"/>
</dbReference>
<sequence>GVQSQVVWTPSSFDSLPSIDYQYGTKVLRVFLQCSNGSDSLALLGEKYTNTYFMQLSSKCACYDGCKTTPTTTSTKVITSLSPSSPAPITHSCFYTDSQRGTINITSIGNIYHYPAFKDYQSTTFSNYRWSYNPCFSFNEYNCTNAAACQINPVSLSGSVIAEQQTAEWYNTDTDHPVILYTTHKGMSTQKMLVVELECNNDVNAPHQLEVIGQTSPTVYKMKLNSHCACWDGCVTPSSSTSDFPLLVVITAGVAGIFAILFIIFISFLFWTRPSFIFKRRQHGIINEKTPIMTNYGTKK</sequence>
<dbReference type="EMBL" id="CAJOBA010074894">
    <property type="protein sequence ID" value="CAF4412032.1"/>
    <property type="molecule type" value="Genomic_DNA"/>
</dbReference>
<dbReference type="Proteomes" id="UP000682733">
    <property type="component" value="Unassembled WGS sequence"/>
</dbReference>
<evidence type="ECO:0000313" key="3">
    <source>
        <dbReference type="EMBL" id="CAF4412032.1"/>
    </source>
</evidence>
<evidence type="ECO:0000313" key="4">
    <source>
        <dbReference type="Proteomes" id="UP000682733"/>
    </source>
</evidence>
<dbReference type="GO" id="GO:0005802">
    <property type="term" value="C:trans-Golgi network"/>
    <property type="evidence" value="ECO:0007669"/>
    <property type="project" value="TreeGrafter"/>
</dbReference>